<accession>A0A7V5Y133</accession>
<keyword evidence="3 9" id="KW-0547">Nucleotide-binding</keyword>
<dbReference type="FunFam" id="3.40.50.300:FF:000870">
    <property type="entry name" value="MutS protein homolog 4"/>
    <property type="match status" value="1"/>
</dbReference>
<evidence type="ECO:0000256" key="8">
    <source>
        <dbReference type="ARBA" id="ARBA00024647"/>
    </source>
</evidence>
<keyword evidence="5 9" id="KW-0067">ATP-binding</keyword>
<dbReference type="FunFam" id="1.10.1420.10:FF:000001">
    <property type="entry name" value="DNA mismatch repair protein MutS"/>
    <property type="match status" value="1"/>
</dbReference>
<dbReference type="PANTHER" id="PTHR11361">
    <property type="entry name" value="DNA MISMATCH REPAIR PROTEIN MUTS FAMILY MEMBER"/>
    <property type="match status" value="1"/>
</dbReference>
<dbReference type="InterPro" id="IPR045076">
    <property type="entry name" value="MutS"/>
</dbReference>
<gene>
    <name evidence="9 12" type="primary">mutS</name>
    <name evidence="12" type="ORF">ENV79_05145</name>
</gene>
<name>A0A7V5Y133_UNCW3</name>
<dbReference type="SUPFAM" id="SSF55271">
    <property type="entry name" value="DNA repair protein MutS, domain I"/>
    <property type="match status" value="1"/>
</dbReference>
<dbReference type="Pfam" id="PF01624">
    <property type="entry name" value="MutS_I"/>
    <property type="match status" value="1"/>
</dbReference>
<dbReference type="EMBL" id="DTHS01000031">
    <property type="protein sequence ID" value="HHR49003.1"/>
    <property type="molecule type" value="Genomic_DNA"/>
</dbReference>
<dbReference type="Pfam" id="PF05188">
    <property type="entry name" value="MutS_II"/>
    <property type="match status" value="1"/>
</dbReference>
<dbReference type="GO" id="GO:0005829">
    <property type="term" value="C:cytosol"/>
    <property type="evidence" value="ECO:0007669"/>
    <property type="project" value="TreeGrafter"/>
</dbReference>
<dbReference type="InterPro" id="IPR036187">
    <property type="entry name" value="DNA_mismatch_repair_MutS_sf"/>
</dbReference>
<dbReference type="Gene3D" id="3.40.50.300">
    <property type="entry name" value="P-loop containing nucleotide triphosphate hydrolases"/>
    <property type="match status" value="1"/>
</dbReference>
<dbReference type="Gene3D" id="3.30.420.110">
    <property type="entry name" value="MutS, connector domain"/>
    <property type="match status" value="1"/>
</dbReference>
<dbReference type="GO" id="GO:0140664">
    <property type="term" value="F:ATP-dependent DNA damage sensor activity"/>
    <property type="evidence" value="ECO:0007669"/>
    <property type="project" value="InterPro"/>
</dbReference>
<evidence type="ECO:0000256" key="6">
    <source>
        <dbReference type="ARBA" id="ARBA00023125"/>
    </source>
</evidence>
<reference evidence="12" key="1">
    <citation type="journal article" date="2020" name="mSystems">
        <title>Genome- and Community-Level Interaction Insights into Carbon Utilization and Element Cycling Functions of Hydrothermarchaeota in Hydrothermal Sediment.</title>
        <authorList>
            <person name="Zhou Z."/>
            <person name="Liu Y."/>
            <person name="Xu W."/>
            <person name="Pan J."/>
            <person name="Luo Z.H."/>
            <person name="Li M."/>
        </authorList>
    </citation>
    <scope>NUCLEOTIDE SEQUENCE [LARGE SCALE GENOMIC DNA]</scope>
    <source>
        <strain evidence="12">SpSt-791</strain>
    </source>
</reference>
<evidence type="ECO:0000256" key="4">
    <source>
        <dbReference type="ARBA" id="ARBA00022763"/>
    </source>
</evidence>
<dbReference type="Gene3D" id="3.40.1170.10">
    <property type="entry name" value="DNA repair protein MutS, domain I"/>
    <property type="match status" value="1"/>
</dbReference>
<dbReference type="PROSITE" id="PS00486">
    <property type="entry name" value="DNA_MISMATCH_REPAIR_2"/>
    <property type="match status" value="1"/>
</dbReference>
<dbReference type="Pfam" id="PF05190">
    <property type="entry name" value="MutS_IV"/>
    <property type="match status" value="1"/>
</dbReference>
<dbReference type="Pfam" id="PF00488">
    <property type="entry name" value="MutS_V"/>
    <property type="match status" value="1"/>
</dbReference>
<evidence type="ECO:0000256" key="10">
    <source>
        <dbReference type="RuleBase" id="RU003756"/>
    </source>
</evidence>
<keyword evidence="6 9" id="KW-0238">DNA-binding</keyword>
<evidence type="ECO:0000256" key="1">
    <source>
        <dbReference type="ARBA" id="ARBA00006271"/>
    </source>
</evidence>
<evidence type="ECO:0000256" key="3">
    <source>
        <dbReference type="ARBA" id="ARBA00022741"/>
    </source>
</evidence>
<dbReference type="GO" id="GO:0030983">
    <property type="term" value="F:mismatched DNA binding"/>
    <property type="evidence" value="ECO:0007669"/>
    <property type="project" value="InterPro"/>
</dbReference>
<dbReference type="Gene3D" id="1.10.1420.10">
    <property type="match status" value="2"/>
</dbReference>
<dbReference type="SMART" id="SM00534">
    <property type="entry name" value="MUTSac"/>
    <property type="match status" value="1"/>
</dbReference>
<dbReference type="SMART" id="SM00533">
    <property type="entry name" value="MUTSd"/>
    <property type="match status" value="1"/>
</dbReference>
<comment type="similarity">
    <text evidence="1 9 10">Belongs to the DNA mismatch repair MutS family.</text>
</comment>
<dbReference type="PANTHER" id="PTHR11361:SF34">
    <property type="entry name" value="DNA MISMATCH REPAIR PROTEIN MSH1, MITOCHONDRIAL"/>
    <property type="match status" value="1"/>
</dbReference>
<dbReference type="InterPro" id="IPR036678">
    <property type="entry name" value="MutS_con_dom_sf"/>
</dbReference>
<feature type="domain" description="DNA mismatch repair proteins mutS family" evidence="11">
    <location>
        <begin position="688"/>
        <end position="704"/>
    </location>
</feature>
<dbReference type="GO" id="GO:0003684">
    <property type="term" value="F:damaged DNA binding"/>
    <property type="evidence" value="ECO:0007669"/>
    <property type="project" value="UniProtKB-UniRule"/>
</dbReference>
<evidence type="ECO:0000256" key="5">
    <source>
        <dbReference type="ARBA" id="ARBA00022840"/>
    </source>
</evidence>
<evidence type="ECO:0000256" key="7">
    <source>
        <dbReference type="ARBA" id="ARBA00023204"/>
    </source>
</evidence>
<protein>
    <recommendedName>
        <fullName evidence="2 9">DNA mismatch repair protein MutS</fullName>
    </recommendedName>
</protein>
<evidence type="ECO:0000256" key="9">
    <source>
        <dbReference type="HAMAP-Rule" id="MF_00096"/>
    </source>
</evidence>
<dbReference type="InterPro" id="IPR007696">
    <property type="entry name" value="DNA_mismatch_repair_MutS_core"/>
</dbReference>
<proteinExistence type="inferred from homology"/>
<dbReference type="SUPFAM" id="SSF52540">
    <property type="entry name" value="P-loop containing nucleoside triphosphate hydrolases"/>
    <property type="match status" value="1"/>
</dbReference>
<dbReference type="InterPro" id="IPR000432">
    <property type="entry name" value="DNA_mismatch_repair_MutS_C"/>
</dbReference>
<dbReference type="InterPro" id="IPR005748">
    <property type="entry name" value="DNA_mismatch_repair_MutS"/>
</dbReference>
<dbReference type="HAMAP" id="MF_00096">
    <property type="entry name" value="MutS"/>
    <property type="match status" value="1"/>
</dbReference>
<dbReference type="GO" id="GO:0005524">
    <property type="term" value="F:ATP binding"/>
    <property type="evidence" value="ECO:0007669"/>
    <property type="project" value="UniProtKB-UniRule"/>
</dbReference>
<comment type="function">
    <text evidence="8 9">This protein is involved in the repair of mismatches in DNA. It is possible that it carries out the mismatch recognition step. This protein has a weak ATPase activity.</text>
</comment>
<dbReference type="Pfam" id="PF05192">
    <property type="entry name" value="MutS_III"/>
    <property type="match status" value="1"/>
</dbReference>
<dbReference type="GO" id="GO:0006298">
    <property type="term" value="P:mismatch repair"/>
    <property type="evidence" value="ECO:0007669"/>
    <property type="project" value="UniProtKB-UniRule"/>
</dbReference>
<dbReference type="NCBIfam" id="NF003810">
    <property type="entry name" value="PRK05399.1"/>
    <property type="match status" value="1"/>
</dbReference>
<dbReference type="SUPFAM" id="SSF53150">
    <property type="entry name" value="DNA repair protein MutS, domain II"/>
    <property type="match status" value="1"/>
</dbReference>
<dbReference type="InterPro" id="IPR007860">
    <property type="entry name" value="DNA_mmatch_repair_MutS_con_dom"/>
</dbReference>
<dbReference type="SUPFAM" id="SSF48334">
    <property type="entry name" value="DNA repair protein MutS, domain III"/>
    <property type="match status" value="1"/>
</dbReference>
<evidence type="ECO:0000313" key="12">
    <source>
        <dbReference type="EMBL" id="HHR49003.1"/>
    </source>
</evidence>
<dbReference type="CDD" id="cd03284">
    <property type="entry name" value="ABC_MutS1"/>
    <property type="match status" value="1"/>
</dbReference>
<sequence>MSKETLTPLLAQYHQIKKKYQDAILLFRLGDFYEMFYEDAKIAAKVLGLTLTARSYGKSEKIPLAGIPYKSLDSYLAKLVKAGYKVAICEQLEIPETSQKIIKRDVVEVLTPGAIARPSLLEEKKNHFLLAIFSEKNCGLAYCDISTGDFYVSLIAKEDIKEEILKIDPKEIIYPSDNKEIEEILKNDFCLTPLETYYFSYDFAYEKLKNFFRVNNLAGFGIENLPETICAAGACLHYLEETQKGALNNISKITYQESKNYLVLDKPTRRNLELLERISDGSFEGSLLSVIDKTLTPQGGRLLRRWLLYPLLAIDEINARLSAVEKIYSSYSLMKELENLLGNIGDLERIASRVATERANGRDLVNLKEWLKFSLPLKTILLNSDNERLKNLGEKIADFQPLIEKIEKTIVDDPPPTITEGEIIKEGVSELLDELRTIAKNAKDYILKIEEKERKRTNIPTLRIGYNSVFGYYLEVTKSYVKYVPKDYLRKQTLANAERFITPELKEYETKILTASERIKALEYELFINLRKEISKEMKEVFEFAKVVAEIDVYLSLAKVAKEKNYVKPIVDNGDEIVIKEGRHPVVEELLGEGFIPNDTYLNNTTHQILLITGPNMSGKSTYLRQVALIVILAQIGSFVPCRYCKIGIVDKIFTRIGASDDLSRGVSTFLAEMQETANILNNATERSLVILDEVGRGTATYDGLAIAWATTEYLHSHPKTRPKTIFATHFHELTDIARYLPRVKNYTFLVKEQGEEIIFLRKLVEGRSSRSYGIEVAKLAGIPKEVIERAREVLKYLESGEEVSLKGLKEKNPLQLTLFYPIEHPILEELKKLNLNELSPIEVFQIVLNWQKRLKEEK</sequence>
<dbReference type="FunFam" id="3.40.1170.10:FF:000001">
    <property type="entry name" value="DNA mismatch repair protein MutS"/>
    <property type="match status" value="1"/>
</dbReference>
<organism evidence="12">
    <name type="scientific">candidate division WOR-3 bacterium</name>
    <dbReference type="NCBI Taxonomy" id="2052148"/>
    <lineage>
        <taxon>Bacteria</taxon>
        <taxon>Bacteria division WOR-3</taxon>
    </lineage>
</organism>
<dbReference type="InterPro" id="IPR007861">
    <property type="entry name" value="DNA_mismatch_repair_MutS_clamp"/>
</dbReference>
<dbReference type="NCBIfam" id="TIGR01070">
    <property type="entry name" value="mutS1"/>
    <property type="match status" value="1"/>
</dbReference>
<dbReference type="InterPro" id="IPR007695">
    <property type="entry name" value="DNA_mismatch_repair_MutS-lik_N"/>
</dbReference>
<feature type="binding site" evidence="9">
    <location>
        <begin position="614"/>
        <end position="621"/>
    </location>
    <ligand>
        <name>ATP</name>
        <dbReference type="ChEBI" id="CHEBI:30616"/>
    </ligand>
</feature>
<dbReference type="InterPro" id="IPR017261">
    <property type="entry name" value="DNA_mismatch_repair_MutS/MSH"/>
</dbReference>
<keyword evidence="7 9" id="KW-0234">DNA repair</keyword>
<dbReference type="InterPro" id="IPR016151">
    <property type="entry name" value="DNA_mismatch_repair_MutS_N"/>
</dbReference>
<dbReference type="InterPro" id="IPR027417">
    <property type="entry name" value="P-loop_NTPase"/>
</dbReference>
<evidence type="ECO:0000256" key="2">
    <source>
        <dbReference type="ARBA" id="ARBA00021982"/>
    </source>
</evidence>
<dbReference type="PIRSF" id="PIRSF037677">
    <property type="entry name" value="DNA_mis_repair_Msh6"/>
    <property type="match status" value="1"/>
</dbReference>
<keyword evidence="4 9" id="KW-0227">DNA damage</keyword>
<dbReference type="AlphaFoldDB" id="A0A7V5Y133"/>
<comment type="caution">
    <text evidence="12">The sequence shown here is derived from an EMBL/GenBank/DDBJ whole genome shotgun (WGS) entry which is preliminary data.</text>
</comment>
<evidence type="ECO:0000259" key="11">
    <source>
        <dbReference type="PROSITE" id="PS00486"/>
    </source>
</evidence>